<dbReference type="PANTHER" id="PTHR22878">
    <property type="entry name" value="DYNEIN HEAVY CHAIN 6, AXONEMAL-LIKE-RELATED"/>
    <property type="match status" value="1"/>
</dbReference>
<evidence type="ECO:0000313" key="5">
    <source>
        <dbReference type="Proteomes" id="UP001159363"/>
    </source>
</evidence>
<dbReference type="InterPro" id="IPR027417">
    <property type="entry name" value="P-loop_NTPase"/>
</dbReference>
<evidence type="ECO:0000259" key="1">
    <source>
        <dbReference type="Pfam" id="PF03028"/>
    </source>
</evidence>
<evidence type="ECO:0000313" key="4">
    <source>
        <dbReference type="EMBL" id="KAJ8888868.1"/>
    </source>
</evidence>
<dbReference type="InterPro" id="IPR042219">
    <property type="entry name" value="AAA_lid_11_sf"/>
</dbReference>
<dbReference type="Pfam" id="PF03028">
    <property type="entry name" value="Dynein_heavy"/>
    <property type="match status" value="1"/>
</dbReference>
<dbReference type="InterPro" id="IPR041658">
    <property type="entry name" value="AAA_lid_11"/>
</dbReference>
<dbReference type="Gene3D" id="1.20.1270.280">
    <property type="match status" value="1"/>
</dbReference>
<dbReference type="Gene3D" id="1.10.8.720">
    <property type="entry name" value="Region D6 of dynein motor"/>
    <property type="match status" value="2"/>
</dbReference>
<keyword evidence="5" id="KW-1185">Reference proteome</keyword>
<dbReference type="Gene3D" id="3.40.50.300">
    <property type="entry name" value="P-loop containing nucleotide triphosphate hydrolases"/>
    <property type="match status" value="1"/>
</dbReference>
<name>A0ABQ9HWX2_9NEOP</name>
<dbReference type="PANTHER" id="PTHR22878:SF68">
    <property type="entry name" value="DYNEIN HEAVY CHAIN 6, AXONEMAL-LIKE"/>
    <property type="match status" value="1"/>
</dbReference>
<gene>
    <name evidence="4" type="ORF">PR048_008362</name>
</gene>
<feature type="domain" description="Dynein heavy chain AAA lid" evidence="2">
    <location>
        <begin position="198"/>
        <end position="249"/>
    </location>
</feature>
<dbReference type="Pfam" id="PF18198">
    <property type="entry name" value="AAA_lid_11"/>
    <property type="match status" value="2"/>
</dbReference>
<reference evidence="4 5" key="1">
    <citation type="submission" date="2023-02" db="EMBL/GenBank/DDBJ databases">
        <title>LHISI_Scaffold_Assembly.</title>
        <authorList>
            <person name="Stuart O.P."/>
            <person name="Cleave R."/>
            <person name="Magrath M.J.L."/>
            <person name="Mikheyev A.S."/>
        </authorList>
    </citation>
    <scope>NUCLEOTIDE SEQUENCE [LARGE SCALE GENOMIC DNA]</scope>
    <source>
        <strain evidence="4">Daus_M_001</strain>
        <tissue evidence="4">Leg muscle</tissue>
    </source>
</reference>
<feature type="domain" description="Dynein heavy chain AAA lid" evidence="2">
    <location>
        <begin position="350"/>
        <end position="440"/>
    </location>
</feature>
<comment type="caution">
    <text evidence="4">The sequence shown here is derived from an EMBL/GenBank/DDBJ whole genome shotgun (WGS) entry which is preliminary data.</text>
</comment>
<feature type="domain" description="Dynein heavy chain C-terminal" evidence="3">
    <location>
        <begin position="448"/>
        <end position="538"/>
    </location>
</feature>
<dbReference type="InterPro" id="IPR026983">
    <property type="entry name" value="DHC"/>
</dbReference>
<dbReference type="InterPro" id="IPR004273">
    <property type="entry name" value="Dynein_heavy_D6_P-loop"/>
</dbReference>
<sequence length="540" mass="60655">MKSDVVLSQGVSAGKLQSLSLGEGQEAAALKMIQDCSKTGSWLMLHNCHLAAGFMPSLEKASVHSCLPLTLGGASRLFKSHTRDNKPRHNLGSNLGATGAYSQHDENTARWFRVLRVAAITHLLHACDGFTAPTTHPDFRLWLVTQATDTIPISLLHSAVKIASEQPRTLRDTLRSFAGDGIEDPELLETCQQPQVLKKLLYGMCFFHAMAQERLQFGAIGWNVPYHFTDIDLRLGSLQLHALLEEYKVTTLKIAKQEISFFLLKHFGPQLSYWLERSPRLSSRRTGFDSRRGHAQIFACRNPDRRCHWSAGFLRDLPLPPPLNFGTDLYPPNFILIELSSPANDCHVLKQEVPLEAVRYLAAECIYGSRVTDEWDHRIMRTILGNIYHEQILNYDTSVSGDSGVYQTDKRLSCVEEGLNFFQELPFLSLSLTIGLDNNAYMVRNRWQTDVLLSTLLMNQVGAAEEDDVSREDRVLRTATEMLDQLAGNPDVSAGTSEDHVPRQPLEVVLLQEVECYSLLLATIRSSLTQLCQALRGEYY</sequence>
<dbReference type="Proteomes" id="UP001159363">
    <property type="component" value="Chromosome 3"/>
</dbReference>
<dbReference type="Pfam" id="PF18199">
    <property type="entry name" value="Dynein_C"/>
    <property type="match status" value="1"/>
</dbReference>
<dbReference type="EMBL" id="JARBHB010000003">
    <property type="protein sequence ID" value="KAJ8888868.1"/>
    <property type="molecule type" value="Genomic_DNA"/>
</dbReference>
<proteinExistence type="predicted"/>
<dbReference type="InterPro" id="IPR041228">
    <property type="entry name" value="Dynein_C"/>
</dbReference>
<feature type="non-terminal residue" evidence="4">
    <location>
        <position position="540"/>
    </location>
</feature>
<feature type="domain" description="Dynein heavy chain region D6 P-loop" evidence="1">
    <location>
        <begin position="13"/>
        <end position="62"/>
    </location>
</feature>
<protein>
    <submittedName>
        <fullName evidence="4">Uncharacterized protein</fullName>
    </submittedName>
</protein>
<accession>A0ABQ9HWX2</accession>
<organism evidence="4 5">
    <name type="scientific">Dryococelus australis</name>
    <dbReference type="NCBI Taxonomy" id="614101"/>
    <lineage>
        <taxon>Eukaryota</taxon>
        <taxon>Metazoa</taxon>
        <taxon>Ecdysozoa</taxon>
        <taxon>Arthropoda</taxon>
        <taxon>Hexapoda</taxon>
        <taxon>Insecta</taxon>
        <taxon>Pterygota</taxon>
        <taxon>Neoptera</taxon>
        <taxon>Polyneoptera</taxon>
        <taxon>Phasmatodea</taxon>
        <taxon>Verophasmatodea</taxon>
        <taxon>Anareolatae</taxon>
        <taxon>Phasmatidae</taxon>
        <taxon>Eurycanthinae</taxon>
        <taxon>Dryococelus</taxon>
    </lineage>
</organism>
<evidence type="ECO:0000259" key="2">
    <source>
        <dbReference type="Pfam" id="PF18198"/>
    </source>
</evidence>
<evidence type="ECO:0000259" key="3">
    <source>
        <dbReference type="Pfam" id="PF18199"/>
    </source>
</evidence>